<dbReference type="Proteomes" id="UP000236291">
    <property type="component" value="Unassembled WGS sequence"/>
</dbReference>
<dbReference type="InterPro" id="IPR013103">
    <property type="entry name" value="RVT_2"/>
</dbReference>
<evidence type="ECO:0000313" key="3">
    <source>
        <dbReference type="EMBL" id="PNX96826.1"/>
    </source>
</evidence>
<gene>
    <name evidence="3" type="ORF">L195_g020040</name>
</gene>
<dbReference type="AlphaFoldDB" id="A0A2K3N1E0"/>
<accession>A0A2K3N1E0</accession>
<dbReference type="EMBL" id="ASHM01014907">
    <property type="protein sequence ID" value="PNX96826.1"/>
    <property type="molecule type" value="Genomic_DNA"/>
</dbReference>
<feature type="compositionally biased region" description="Polar residues" evidence="1">
    <location>
        <begin position="1"/>
        <end position="10"/>
    </location>
</feature>
<evidence type="ECO:0000256" key="1">
    <source>
        <dbReference type="SAM" id="MobiDB-lite"/>
    </source>
</evidence>
<comment type="caution">
    <text evidence="3">The sequence shown here is derived from an EMBL/GenBank/DDBJ whole genome shotgun (WGS) entry which is preliminary data.</text>
</comment>
<name>A0A2K3N1E0_TRIPR</name>
<feature type="domain" description="Reverse transcriptase Ty1/copia-type" evidence="2">
    <location>
        <begin position="133"/>
        <end position="205"/>
    </location>
</feature>
<dbReference type="Pfam" id="PF07727">
    <property type="entry name" value="RVT_2"/>
    <property type="match status" value="1"/>
</dbReference>
<reference evidence="3 4" key="2">
    <citation type="journal article" date="2017" name="Front. Plant Sci.">
        <title>Gene Classification and Mining of Molecular Markers Useful in Red Clover (Trifolium pratense) Breeding.</title>
        <authorList>
            <person name="Istvanek J."/>
            <person name="Dluhosova J."/>
            <person name="Dluhos P."/>
            <person name="Patkova L."/>
            <person name="Nedelnik J."/>
            <person name="Repkova J."/>
        </authorList>
    </citation>
    <scope>NUCLEOTIDE SEQUENCE [LARGE SCALE GENOMIC DNA]</scope>
    <source>
        <strain evidence="4">cv. Tatra</strain>
        <tissue evidence="3">Young leaves</tissue>
    </source>
</reference>
<sequence length="208" mass="22948">MTLAHITQQHSPPPHLSRSTQLSSSTQLPPQSVLTHPTQIPNPAQASSQSADPLPSIPTSPTVPLPPIYQPTLSSDNKPVTRSQHGIFKPNKKNINLHTHVTKSPLPRNPVLALKDPNWKMAMDDEYNALIQNKKWDLVPRPPDTNAIRSIWIFRHKEKSDGSFERHKARLVGNGAGQQVDIDCGETFSPVVKPATIRTILSLSLSKA</sequence>
<protein>
    <recommendedName>
        <fullName evidence="2">Reverse transcriptase Ty1/copia-type domain-containing protein</fullName>
    </recommendedName>
</protein>
<organism evidence="3 4">
    <name type="scientific">Trifolium pratense</name>
    <name type="common">Red clover</name>
    <dbReference type="NCBI Taxonomy" id="57577"/>
    <lineage>
        <taxon>Eukaryota</taxon>
        <taxon>Viridiplantae</taxon>
        <taxon>Streptophyta</taxon>
        <taxon>Embryophyta</taxon>
        <taxon>Tracheophyta</taxon>
        <taxon>Spermatophyta</taxon>
        <taxon>Magnoliopsida</taxon>
        <taxon>eudicotyledons</taxon>
        <taxon>Gunneridae</taxon>
        <taxon>Pentapetalae</taxon>
        <taxon>rosids</taxon>
        <taxon>fabids</taxon>
        <taxon>Fabales</taxon>
        <taxon>Fabaceae</taxon>
        <taxon>Papilionoideae</taxon>
        <taxon>50 kb inversion clade</taxon>
        <taxon>NPAAA clade</taxon>
        <taxon>Hologalegina</taxon>
        <taxon>IRL clade</taxon>
        <taxon>Trifolieae</taxon>
        <taxon>Trifolium</taxon>
    </lineage>
</organism>
<evidence type="ECO:0000259" key="2">
    <source>
        <dbReference type="Pfam" id="PF07727"/>
    </source>
</evidence>
<feature type="compositionally biased region" description="Low complexity" evidence="1">
    <location>
        <begin position="16"/>
        <end position="32"/>
    </location>
</feature>
<feature type="compositionally biased region" description="Polar residues" evidence="1">
    <location>
        <begin position="33"/>
        <end position="54"/>
    </location>
</feature>
<reference evidence="3 4" key="1">
    <citation type="journal article" date="2014" name="Am. J. Bot.">
        <title>Genome assembly and annotation for red clover (Trifolium pratense; Fabaceae).</title>
        <authorList>
            <person name="Istvanek J."/>
            <person name="Jaros M."/>
            <person name="Krenek A."/>
            <person name="Repkova J."/>
        </authorList>
    </citation>
    <scope>NUCLEOTIDE SEQUENCE [LARGE SCALE GENOMIC DNA]</scope>
    <source>
        <strain evidence="4">cv. Tatra</strain>
        <tissue evidence="3">Young leaves</tissue>
    </source>
</reference>
<evidence type="ECO:0000313" key="4">
    <source>
        <dbReference type="Proteomes" id="UP000236291"/>
    </source>
</evidence>
<feature type="compositionally biased region" description="Polar residues" evidence="1">
    <location>
        <begin position="71"/>
        <end position="84"/>
    </location>
</feature>
<feature type="compositionally biased region" description="Pro residues" evidence="1">
    <location>
        <begin position="55"/>
        <end position="69"/>
    </location>
</feature>
<dbReference type="STRING" id="57577.A0A2K3N1E0"/>
<proteinExistence type="predicted"/>
<feature type="region of interest" description="Disordered" evidence="1">
    <location>
        <begin position="1"/>
        <end position="93"/>
    </location>
</feature>